<dbReference type="EMBL" id="JWJD01000005">
    <property type="protein sequence ID" value="KIH76126.1"/>
    <property type="molecule type" value="Genomic_DNA"/>
</dbReference>
<evidence type="ECO:0000313" key="2">
    <source>
        <dbReference type="Proteomes" id="UP000035068"/>
    </source>
</evidence>
<evidence type="ECO:0000313" key="1">
    <source>
        <dbReference type="EMBL" id="KIH76126.1"/>
    </source>
</evidence>
<keyword evidence="2" id="KW-1185">Reference proteome</keyword>
<sequence length="60" mass="6601">MGLLRYCAWCDSFLGVKAGKGHQVREDRSEVDTAAICPPCFAKLAEEISLPVEMEGDSRI</sequence>
<dbReference type="Proteomes" id="UP000035068">
    <property type="component" value="Unassembled WGS sequence"/>
</dbReference>
<reference evidence="1 2" key="1">
    <citation type="submission" date="2014-12" db="EMBL/GenBank/DDBJ databases">
        <title>Genomes of Geoalkalibacter ferrihydriticus and Geoalkalibacter subterraneus, two haloalkaliphilic metal-reducing members of the Geobacteraceae.</title>
        <authorList>
            <person name="Badalamenti J.P."/>
            <person name="Torres C.I."/>
            <person name="Krajmalnik-Brown R."/>
            <person name="Bond D.R."/>
        </authorList>
    </citation>
    <scope>NUCLEOTIDE SEQUENCE [LARGE SCALE GENOMIC DNA]</scope>
    <source>
        <strain evidence="1 2">DSM 17813</strain>
    </source>
</reference>
<comment type="caution">
    <text evidence="1">The sequence shown here is derived from an EMBL/GenBank/DDBJ whole genome shotgun (WGS) entry which is preliminary data.</text>
</comment>
<dbReference type="AlphaFoldDB" id="A0A0C2HGS1"/>
<organism evidence="1 2">
    <name type="scientific">Geoalkalibacter ferrihydriticus DSM 17813</name>
    <dbReference type="NCBI Taxonomy" id="1121915"/>
    <lineage>
        <taxon>Bacteria</taxon>
        <taxon>Pseudomonadati</taxon>
        <taxon>Thermodesulfobacteriota</taxon>
        <taxon>Desulfuromonadia</taxon>
        <taxon>Desulfuromonadales</taxon>
        <taxon>Geoalkalibacteraceae</taxon>
        <taxon>Geoalkalibacter</taxon>
    </lineage>
</organism>
<name>A0A0C2HGS1_9BACT</name>
<protein>
    <submittedName>
        <fullName evidence="1">Uncharacterized protein</fullName>
    </submittedName>
</protein>
<accession>A0A0C2HGS1</accession>
<proteinExistence type="predicted"/>
<gene>
    <name evidence="1" type="ORF">GFER_12925</name>
</gene>